<evidence type="ECO:0000313" key="3">
    <source>
        <dbReference type="Proteomes" id="UP000077266"/>
    </source>
</evidence>
<feature type="chain" id="PRO_5007863291" evidence="1">
    <location>
        <begin position="20"/>
        <end position="103"/>
    </location>
</feature>
<accession>A0A165NH51</accession>
<feature type="signal peptide" evidence="1">
    <location>
        <begin position="1"/>
        <end position="19"/>
    </location>
</feature>
<evidence type="ECO:0000256" key="1">
    <source>
        <dbReference type="SAM" id="SignalP"/>
    </source>
</evidence>
<dbReference type="Proteomes" id="UP000077266">
    <property type="component" value="Unassembled WGS sequence"/>
</dbReference>
<gene>
    <name evidence="2" type="ORF">EXIGLDRAFT_745528</name>
</gene>
<reference evidence="2 3" key="1">
    <citation type="journal article" date="2016" name="Mol. Biol. Evol.">
        <title>Comparative Genomics of Early-Diverging Mushroom-Forming Fungi Provides Insights into the Origins of Lignocellulose Decay Capabilities.</title>
        <authorList>
            <person name="Nagy L.G."/>
            <person name="Riley R."/>
            <person name="Tritt A."/>
            <person name="Adam C."/>
            <person name="Daum C."/>
            <person name="Floudas D."/>
            <person name="Sun H."/>
            <person name="Yadav J.S."/>
            <person name="Pangilinan J."/>
            <person name="Larsson K.H."/>
            <person name="Matsuura K."/>
            <person name="Barry K."/>
            <person name="Labutti K."/>
            <person name="Kuo R."/>
            <person name="Ohm R.A."/>
            <person name="Bhattacharya S.S."/>
            <person name="Shirouzu T."/>
            <person name="Yoshinaga Y."/>
            <person name="Martin F.M."/>
            <person name="Grigoriev I.V."/>
            <person name="Hibbett D.S."/>
        </authorList>
    </citation>
    <scope>NUCLEOTIDE SEQUENCE [LARGE SCALE GENOMIC DNA]</scope>
    <source>
        <strain evidence="2 3">HHB12029</strain>
    </source>
</reference>
<protein>
    <submittedName>
        <fullName evidence="2">Uncharacterized protein</fullName>
    </submittedName>
</protein>
<proteinExistence type="predicted"/>
<name>A0A165NH51_EXIGL</name>
<keyword evidence="1" id="KW-0732">Signal</keyword>
<dbReference type="InParanoid" id="A0A165NH51"/>
<keyword evidence="3" id="KW-1185">Reference proteome</keyword>
<evidence type="ECO:0000313" key="2">
    <source>
        <dbReference type="EMBL" id="KZW00742.1"/>
    </source>
</evidence>
<dbReference type="EMBL" id="KV425899">
    <property type="protein sequence ID" value="KZW00742.1"/>
    <property type="molecule type" value="Genomic_DNA"/>
</dbReference>
<organism evidence="2 3">
    <name type="scientific">Exidia glandulosa HHB12029</name>
    <dbReference type="NCBI Taxonomy" id="1314781"/>
    <lineage>
        <taxon>Eukaryota</taxon>
        <taxon>Fungi</taxon>
        <taxon>Dikarya</taxon>
        <taxon>Basidiomycota</taxon>
        <taxon>Agaricomycotina</taxon>
        <taxon>Agaricomycetes</taxon>
        <taxon>Auriculariales</taxon>
        <taxon>Exidiaceae</taxon>
        <taxon>Exidia</taxon>
    </lineage>
</organism>
<sequence length="103" mass="11141">MQFFVLAASLAVAVSGVFAAPSPAPLPMAAVPNDAVIAKRDWCWDDGFNKGWSDKWQLCANGQGEWGPVPHGQTDGCGYNGQPVESFRAGYQYAVDLKRNCDF</sequence>
<dbReference type="AlphaFoldDB" id="A0A165NH51"/>